<name>A0A3P6TKE8_DIBLA</name>
<dbReference type="OrthoDB" id="6277993at2759"/>
<keyword evidence="3" id="KW-1185">Reference proteome</keyword>
<dbReference type="AlphaFoldDB" id="A0A3P6TKE8"/>
<accession>A0A3P6TKE8</accession>
<reference evidence="2 3" key="1">
    <citation type="submission" date="2018-11" db="EMBL/GenBank/DDBJ databases">
        <authorList>
            <consortium name="Pathogen Informatics"/>
        </authorList>
    </citation>
    <scope>NUCLEOTIDE SEQUENCE [LARGE SCALE GENOMIC DNA]</scope>
</reference>
<dbReference type="EMBL" id="UYRU01045078">
    <property type="protein sequence ID" value="VDK88536.1"/>
    <property type="molecule type" value="Genomic_DNA"/>
</dbReference>
<evidence type="ECO:0000313" key="2">
    <source>
        <dbReference type="EMBL" id="VDK88536.1"/>
    </source>
</evidence>
<dbReference type="Proteomes" id="UP000281553">
    <property type="component" value="Unassembled WGS sequence"/>
</dbReference>
<protein>
    <submittedName>
        <fullName evidence="2">Uncharacterized protein</fullName>
    </submittedName>
</protein>
<gene>
    <name evidence="2" type="ORF">DILT_LOCUS4229</name>
</gene>
<feature type="region of interest" description="Disordered" evidence="1">
    <location>
        <begin position="62"/>
        <end position="83"/>
    </location>
</feature>
<proteinExistence type="predicted"/>
<sequence>MCLYDCLLVDTLFERLLAEISNAPSTRLVQLIYEESAHLRSQITKDPNADVLAAVSSSRGRFLHTTPSRDHQNSINSSTDSDRPLDTPISLQIYDVSSAWDFDKALFFCTTVVTTIVQDLDVGFSVDILAEVAQLHAFSVTVLTTKIGPHPPPSGFCRLSCATPSQKEITDAFMWPSSNKTPKKEGFHT</sequence>
<organism evidence="2 3">
    <name type="scientific">Dibothriocephalus latus</name>
    <name type="common">Fish tapeworm</name>
    <name type="synonym">Diphyllobothrium latum</name>
    <dbReference type="NCBI Taxonomy" id="60516"/>
    <lineage>
        <taxon>Eukaryota</taxon>
        <taxon>Metazoa</taxon>
        <taxon>Spiralia</taxon>
        <taxon>Lophotrochozoa</taxon>
        <taxon>Platyhelminthes</taxon>
        <taxon>Cestoda</taxon>
        <taxon>Eucestoda</taxon>
        <taxon>Diphyllobothriidea</taxon>
        <taxon>Diphyllobothriidae</taxon>
        <taxon>Dibothriocephalus</taxon>
    </lineage>
</organism>
<evidence type="ECO:0000313" key="3">
    <source>
        <dbReference type="Proteomes" id="UP000281553"/>
    </source>
</evidence>
<evidence type="ECO:0000256" key="1">
    <source>
        <dbReference type="SAM" id="MobiDB-lite"/>
    </source>
</evidence>